<feature type="region of interest" description="Disordered" evidence="1">
    <location>
        <begin position="1"/>
        <end position="28"/>
    </location>
</feature>
<keyword evidence="3" id="KW-1185">Reference proteome</keyword>
<reference evidence="2 3" key="1">
    <citation type="submission" date="2014-06" db="EMBL/GenBank/DDBJ databases">
        <title>Evolutionary Origins and Diversification of the Mycorrhizal Mutualists.</title>
        <authorList>
            <consortium name="DOE Joint Genome Institute"/>
            <consortium name="Mycorrhizal Genomics Consortium"/>
            <person name="Kohler A."/>
            <person name="Kuo A."/>
            <person name="Nagy L.G."/>
            <person name="Floudas D."/>
            <person name="Copeland A."/>
            <person name="Barry K.W."/>
            <person name="Cichocki N."/>
            <person name="Veneault-Fourrey C."/>
            <person name="LaButti K."/>
            <person name="Lindquist E.A."/>
            <person name="Lipzen A."/>
            <person name="Lundell T."/>
            <person name="Morin E."/>
            <person name="Murat C."/>
            <person name="Riley R."/>
            <person name="Ohm R."/>
            <person name="Sun H."/>
            <person name="Tunlid A."/>
            <person name="Henrissat B."/>
            <person name="Grigoriev I.V."/>
            <person name="Hibbett D.S."/>
            <person name="Martin F."/>
        </authorList>
    </citation>
    <scope>NUCLEOTIDE SEQUENCE [LARGE SCALE GENOMIC DNA]</scope>
    <source>
        <strain evidence="2 3">SS14</strain>
    </source>
</reference>
<accession>A0A0C9VSS1</accession>
<dbReference type="AlphaFoldDB" id="A0A0C9VSS1"/>
<name>A0A0C9VSS1_SPHS4</name>
<proteinExistence type="predicted"/>
<dbReference type="EMBL" id="KN837136">
    <property type="protein sequence ID" value="KIJ41500.1"/>
    <property type="molecule type" value="Genomic_DNA"/>
</dbReference>
<dbReference type="HOGENOM" id="CLU_2062965_0_0_1"/>
<protein>
    <submittedName>
        <fullName evidence="2">Uncharacterized protein</fullName>
    </submittedName>
</protein>
<dbReference type="Proteomes" id="UP000054279">
    <property type="component" value="Unassembled WGS sequence"/>
</dbReference>
<gene>
    <name evidence="2" type="ORF">M422DRAFT_255407</name>
</gene>
<evidence type="ECO:0000313" key="2">
    <source>
        <dbReference type="EMBL" id="KIJ41500.1"/>
    </source>
</evidence>
<organism evidence="2 3">
    <name type="scientific">Sphaerobolus stellatus (strain SS14)</name>
    <dbReference type="NCBI Taxonomy" id="990650"/>
    <lineage>
        <taxon>Eukaryota</taxon>
        <taxon>Fungi</taxon>
        <taxon>Dikarya</taxon>
        <taxon>Basidiomycota</taxon>
        <taxon>Agaricomycotina</taxon>
        <taxon>Agaricomycetes</taxon>
        <taxon>Phallomycetidae</taxon>
        <taxon>Geastrales</taxon>
        <taxon>Sphaerobolaceae</taxon>
        <taxon>Sphaerobolus</taxon>
    </lineage>
</organism>
<evidence type="ECO:0000313" key="3">
    <source>
        <dbReference type="Proteomes" id="UP000054279"/>
    </source>
</evidence>
<sequence>MSITSALVPPSTSALTPPTQASPGGTRNGQCLPSLILDYTTSIWISYCGLEKKYPGWGRVDVGMVSSWYDVDSFPNLPPPTLITAPLGSPVPLKLQKYSGWGRVDVGMTLPFLSGFSGR</sequence>
<evidence type="ECO:0000256" key="1">
    <source>
        <dbReference type="SAM" id="MobiDB-lite"/>
    </source>
</evidence>